<keyword evidence="2 3" id="KW-0786">Thiamine pyrophosphate</keyword>
<dbReference type="EC" id="2.2.1.6" evidence="7"/>
<dbReference type="InterPro" id="IPR029061">
    <property type="entry name" value="THDP-binding"/>
</dbReference>
<comment type="caution">
    <text evidence="7">The sequence shown here is derived from an EMBL/GenBank/DDBJ whole genome shotgun (WGS) entry which is preliminary data.</text>
</comment>
<gene>
    <name evidence="7" type="ORF">HDA33_001734</name>
</gene>
<dbReference type="EMBL" id="JACHMW010000001">
    <property type="protein sequence ID" value="MBB5849170.1"/>
    <property type="molecule type" value="Genomic_DNA"/>
</dbReference>
<dbReference type="Gene3D" id="3.40.50.970">
    <property type="match status" value="2"/>
</dbReference>
<evidence type="ECO:0000259" key="5">
    <source>
        <dbReference type="Pfam" id="PF02775"/>
    </source>
</evidence>
<keyword evidence="8" id="KW-1185">Reference proteome</keyword>
<evidence type="ECO:0000313" key="7">
    <source>
        <dbReference type="EMBL" id="MBB5849170.1"/>
    </source>
</evidence>
<organism evidence="7 8">
    <name type="scientific">Micrococcus endophyticus</name>
    <dbReference type="NCBI Taxonomy" id="455343"/>
    <lineage>
        <taxon>Bacteria</taxon>
        <taxon>Bacillati</taxon>
        <taxon>Actinomycetota</taxon>
        <taxon>Actinomycetes</taxon>
        <taxon>Micrococcales</taxon>
        <taxon>Micrococcaceae</taxon>
        <taxon>Micrococcus</taxon>
    </lineage>
</organism>
<keyword evidence="7" id="KW-0808">Transferase</keyword>
<evidence type="ECO:0000256" key="1">
    <source>
        <dbReference type="ARBA" id="ARBA00007812"/>
    </source>
</evidence>
<evidence type="ECO:0000256" key="3">
    <source>
        <dbReference type="RuleBase" id="RU362132"/>
    </source>
</evidence>
<evidence type="ECO:0000256" key="2">
    <source>
        <dbReference type="ARBA" id="ARBA00023052"/>
    </source>
</evidence>
<dbReference type="Pfam" id="PF02775">
    <property type="entry name" value="TPP_enzyme_C"/>
    <property type="match status" value="1"/>
</dbReference>
<name>A0A7W9JJP2_9MICC</name>
<dbReference type="RefSeq" id="WP_184172597.1">
    <property type="nucleotide sequence ID" value="NZ_BAABAG010000014.1"/>
</dbReference>
<dbReference type="GO" id="GO:0005948">
    <property type="term" value="C:acetolactate synthase complex"/>
    <property type="evidence" value="ECO:0007669"/>
    <property type="project" value="TreeGrafter"/>
</dbReference>
<dbReference type="AlphaFoldDB" id="A0A7W9JJP2"/>
<evidence type="ECO:0000313" key="8">
    <source>
        <dbReference type="Proteomes" id="UP000567246"/>
    </source>
</evidence>
<dbReference type="InterPro" id="IPR045229">
    <property type="entry name" value="TPP_enz"/>
</dbReference>
<dbReference type="InterPro" id="IPR012001">
    <property type="entry name" value="Thiamin_PyroP_enz_TPP-bd_dom"/>
</dbReference>
<dbReference type="InterPro" id="IPR011766">
    <property type="entry name" value="TPP_enzyme_TPP-bd"/>
</dbReference>
<evidence type="ECO:0000259" key="6">
    <source>
        <dbReference type="Pfam" id="PF02776"/>
    </source>
</evidence>
<dbReference type="Pfam" id="PF02776">
    <property type="entry name" value="TPP_enzyme_N"/>
    <property type="match status" value="1"/>
</dbReference>
<dbReference type="GO" id="GO:0009099">
    <property type="term" value="P:L-valine biosynthetic process"/>
    <property type="evidence" value="ECO:0007669"/>
    <property type="project" value="TreeGrafter"/>
</dbReference>
<sequence length="549" mass="55758">MSAAVLMPAAPDLSAPADAVADAGWSAAVGALVDAGVTEVFGLPDDDMRAQSALDCVGLRLHRAVRQSSAVHMAAGHAALTGIVGACVIGRGPAVAAAVPGLFEAFEAGRPVVVLASGTAASRRGTGAFQDAPTLEMVSAVTKHASRLADPADAARAVAAAVELAASAPAGPVYLELPDPEPAAAESLPHAQAVPPAVRTDLDGLADVLAESHRPLLMLGSGARACDGGQLIRLADDLGAGVVVTASGRGCFPEDHPSFLGVAGLYLMPQAAEVARRADVVLVLGSRLEETALEGMPTGPDTRWVQANLAPEHLVTRLGGVTVVADAAAVAARRPVSRADTAWARDLAAARSAAFSAAHGDVGSRTAQVLAHLSDALPAGTVTVHENGLHDIWSYSFPHLQLPPAGRTLALSEQTTLGGSVAAAAGAARAGAPLTVCLAGDTALSTFLPDLHDVLDQPLPLLYVVFDDGGMGWLDREARAAGLTSDFLGEPHLLRRLGGAHVVSADDPRLSGRAVALAVERALGGRPTLLWVPVEPSDIAPQLRGEEEA</sequence>
<dbReference type="GO" id="GO:0000287">
    <property type="term" value="F:magnesium ion binding"/>
    <property type="evidence" value="ECO:0007669"/>
    <property type="project" value="InterPro"/>
</dbReference>
<protein>
    <submittedName>
        <fullName evidence="7">Acetolactate synthase-1/2/3 large subunit</fullName>
        <ecNumber evidence="7">2.2.1.6</ecNumber>
    </submittedName>
</protein>
<evidence type="ECO:0000259" key="4">
    <source>
        <dbReference type="Pfam" id="PF00205"/>
    </source>
</evidence>
<dbReference type="InterPro" id="IPR029035">
    <property type="entry name" value="DHS-like_NAD/FAD-binding_dom"/>
</dbReference>
<dbReference type="SUPFAM" id="SSF52467">
    <property type="entry name" value="DHS-like NAD/FAD-binding domain"/>
    <property type="match status" value="1"/>
</dbReference>
<dbReference type="GO" id="GO:0009097">
    <property type="term" value="P:isoleucine biosynthetic process"/>
    <property type="evidence" value="ECO:0007669"/>
    <property type="project" value="TreeGrafter"/>
</dbReference>
<reference evidence="7 8" key="1">
    <citation type="submission" date="2020-08" db="EMBL/GenBank/DDBJ databases">
        <title>Sequencing the genomes of 1000 actinobacteria strains.</title>
        <authorList>
            <person name="Klenk H.-P."/>
        </authorList>
    </citation>
    <scope>NUCLEOTIDE SEQUENCE [LARGE SCALE GENOMIC DNA]</scope>
    <source>
        <strain evidence="7 8">DSM 17945</strain>
    </source>
</reference>
<dbReference type="Pfam" id="PF00205">
    <property type="entry name" value="TPP_enzyme_M"/>
    <property type="match status" value="1"/>
</dbReference>
<dbReference type="GO" id="GO:0030976">
    <property type="term" value="F:thiamine pyrophosphate binding"/>
    <property type="evidence" value="ECO:0007669"/>
    <property type="project" value="InterPro"/>
</dbReference>
<dbReference type="GO" id="GO:0050660">
    <property type="term" value="F:flavin adenine dinucleotide binding"/>
    <property type="evidence" value="ECO:0007669"/>
    <property type="project" value="TreeGrafter"/>
</dbReference>
<dbReference type="InterPro" id="IPR012000">
    <property type="entry name" value="Thiamin_PyroP_enz_cen_dom"/>
</dbReference>
<accession>A0A7W9JJP2</accession>
<dbReference type="PANTHER" id="PTHR18968:SF13">
    <property type="entry name" value="ACETOLACTATE SYNTHASE CATALYTIC SUBUNIT, MITOCHONDRIAL"/>
    <property type="match status" value="1"/>
</dbReference>
<dbReference type="PANTHER" id="PTHR18968">
    <property type="entry name" value="THIAMINE PYROPHOSPHATE ENZYMES"/>
    <property type="match status" value="1"/>
</dbReference>
<comment type="similarity">
    <text evidence="1 3">Belongs to the TPP enzyme family.</text>
</comment>
<dbReference type="SUPFAM" id="SSF52518">
    <property type="entry name" value="Thiamin diphosphate-binding fold (THDP-binding)"/>
    <property type="match status" value="2"/>
</dbReference>
<feature type="domain" description="Thiamine pyrophosphate enzyme N-terminal TPP-binding" evidence="6">
    <location>
        <begin position="28"/>
        <end position="131"/>
    </location>
</feature>
<feature type="domain" description="Thiamine pyrophosphate enzyme central" evidence="4">
    <location>
        <begin position="203"/>
        <end position="331"/>
    </location>
</feature>
<proteinExistence type="inferred from homology"/>
<feature type="domain" description="Thiamine pyrophosphate enzyme TPP-binding" evidence="5">
    <location>
        <begin position="388"/>
        <end position="483"/>
    </location>
</feature>
<dbReference type="Proteomes" id="UP000567246">
    <property type="component" value="Unassembled WGS sequence"/>
</dbReference>
<dbReference type="CDD" id="cd07035">
    <property type="entry name" value="TPP_PYR_POX_like"/>
    <property type="match status" value="1"/>
</dbReference>
<dbReference type="Gene3D" id="3.40.50.1220">
    <property type="entry name" value="TPP-binding domain"/>
    <property type="match status" value="1"/>
</dbReference>
<dbReference type="GO" id="GO:0003984">
    <property type="term" value="F:acetolactate synthase activity"/>
    <property type="evidence" value="ECO:0007669"/>
    <property type="project" value="UniProtKB-EC"/>
</dbReference>